<feature type="non-terminal residue" evidence="2">
    <location>
        <position position="317"/>
    </location>
</feature>
<sequence>CLSDIDITVNEYGFLLLERRFEPTGVPSEYALSRLTTIILTWTCSDDDRLIIIARDYIGQKPGLPGVINPEDSAPWPSSTHRQTTSTTSSSGGEYVLCRKQLLARYAMPWLAAVHKLDPQLYADCVYEFCTETAESHRFLRTILKIVQANLVFSVFGDILTRWFGIVSQLTGRSGPLAFKFLPRLFNNETDSSHRSSTFYEPSQTLSDLSQVDPWSVFTELISSDIEGLERGLSWLRIMAVSAVEIPAIMLKQLFQRAIDLRVALDTIVDLLECTLISIWLKTFTGYTLHQEILKIHASYSEIISSRINGKQTDTEL</sequence>
<dbReference type="AlphaFoldDB" id="A0A0C9UGG2"/>
<organism evidence="2 3">
    <name type="scientific">Sphaerobolus stellatus (strain SS14)</name>
    <dbReference type="NCBI Taxonomy" id="990650"/>
    <lineage>
        <taxon>Eukaryota</taxon>
        <taxon>Fungi</taxon>
        <taxon>Dikarya</taxon>
        <taxon>Basidiomycota</taxon>
        <taxon>Agaricomycotina</taxon>
        <taxon>Agaricomycetes</taxon>
        <taxon>Phallomycetidae</taxon>
        <taxon>Geastrales</taxon>
        <taxon>Sphaerobolaceae</taxon>
        <taxon>Sphaerobolus</taxon>
    </lineage>
</organism>
<name>A0A0C9UGG2_SPHS4</name>
<protein>
    <submittedName>
        <fullName evidence="2">Uncharacterized protein</fullName>
    </submittedName>
</protein>
<dbReference type="EMBL" id="KN837316">
    <property type="protein sequence ID" value="KIJ28067.1"/>
    <property type="molecule type" value="Genomic_DNA"/>
</dbReference>
<dbReference type="Proteomes" id="UP000054279">
    <property type="component" value="Unassembled WGS sequence"/>
</dbReference>
<gene>
    <name evidence="2" type="ORF">M422DRAFT_270702</name>
</gene>
<dbReference type="OrthoDB" id="6270916at2759"/>
<feature type="compositionally biased region" description="Low complexity" evidence="1">
    <location>
        <begin position="78"/>
        <end position="91"/>
    </location>
</feature>
<accession>A0A0C9UGG2</accession>
<evidence type="ECO:0000313" key="3">
    <source>
        <dbReference type="Proteomes" id="UP000054279"/>
    </source>
</evidence>
<dbReference type="HOGENOM" id="CLU_878698_0_0_1"/>
<proteinExistence type="predicted"/>
<feature type="region of interest" description="Disordered" evidence="1">
    <location>
        <begin position="69"/>
        <end position="92"/>
    </location>
</feature>
<reference evidence="2 3" key="1">
    <citation type="submission" date="2014-06" db="EMBL/GenBank/DDBJ databases">
        <title>Evolutionary Origins and Diversification of the Mycorrhizal Mutualists.</title>
        <authorList>
            <consortium name="DOE Joint Genome Institute"/>
            <consortium name="Mycorrhizal Genomics Consortium"/>
            <person name="Kohler A."/>
            <person name="Kuo A."/>
            <person name="Nagy L.G."/>
            <person name="Floudas D."/>
            <person name="Copeland A."/>
            <person name="Barry K.W."/>
            <person name="Cichocki N."/>
            <person name="Veneault-Fourrey C."/>
            <person name="LaButti K."/>
            <person name="Lindquist E.A."/>
            <person name="Lipzen A."/>
            <person name="Lundell T."/>
            <person name="Morin E."/>
            <person name="Murat C."/>
            <person name="Riley R."/>
            <person name="Ohm R."/>
            <person name="Sun H."/>
            <person name="Tunlid A."/>
            <person name="Henrissat B."/>
            <person name="Grigoriev I.V."/>
            <person name="Hibbett D.S."/>
            <person name="Martin F."/>
        </authorList>
    </citation>
    <scope>NUCLEOTIDE SEQUENCE [LARGE SCALE GENOMIC DNA]</scope>
    <source>
        <strain evidence="2 3">SS14</strain>
    </source>
</reference>
<evidence type="ECO:0000256" key="1">
    <source>
        <dbReference type="SAM" id="MobiDB-lite"/>
    </source>
</evidence>
<evidence type="ECO:0000313" key="2">
    <source>
        <dbReference type="EMBL" id="KIJ28067.1"/>
    </source>
</evidence>
<keyword evidence="3" id="KW-1185">Reference proteome</keyword>